<evidence type="ECO:0000313" key="2">
    <source>
        <dbReference type="EMBL" id="UUF05994.1"/>
    </source>
</evidence>
<evidence type="ECO:0000313" key="5">
    <source>
        <dbReference type="Proteomes" id="UP001058072"/>
    </source>
</evidence>
<dbReference type="InterPro" id="IPR025953">
    <property type="entry name" value="YlbD_coat"/>
</dbReference>
<reference evidence="3 4" key="1">
    <citation type="submission" date="2021-03" db="EMBL/GenBank/DDBJ databases">
        <title>Comparative Genomics and Metabolomics in the genus Turicibacter.</title>
        <authorList>
            <person name="Maki J."/>
            <person name="Looft T."/>
        </authorList>
    </citation>
    <scope>NUCLEOTIDE SEQUENCE</scope>
    <source>
        <strain evidence="3">ISU324</strain>
        <strain evidence="2 4">MMM721</strain>
    </source>
</reference>
<evidence type="ECO:0000313" key="3">
    <source>
        <dbReference type="EMBL" id="UUF08560.1"/>
    </source>
</evidence>
<accession>A0A9Q9FGR0</accession>
<protein>
    <recommendedName>
        <fullName evidence="6">Cytoplasmic protein</fullName>
    </recommendedName>
</protein>
<dbReference type="EMBL" id="CP071249">
    <property type="protein sequence ID" value="UUF05994.1"/>
    <property type="molecule type" value="Genomic_DNA"/>
</dbReference>
<organism evidence="3 5">
    <name type="scientific">Turicibacter bilis</name>
    <dbReference type="NCBI Taxonomy" id="2735723"/>
    <lineage>
        <taxon>Bacteria</taxon>
        <taxon>Bacillati</taxon>
        <taxon>Bacillota</taxon>
        <taxon>Erysipelotrichia</taxon>
        <taxon>Erysipelotrichales</taxon>
        <taxon>Turicibacteraceae</taxon>
        <taxon>Turicibacter</taxon>
    </lineage>
</organism>
<gene>
    <name evidence="2" type="ORF">J0J69_13325</name>
    <name evidence="3" type="ORF">J0J70_00630</name>
</gene>
<evidence type="ECO:0000256" key="1">
    <source>
        <dbReference type="SAM" id="MobiDB-lite"/>
    </source>
</evidence>
<feature type="region of interest" description="Disordered" evidence="1">
    <location>
        <begin position="128"/>
        <end position="154"/>
    </location>
</feature>
<name>A0A9Q9FGR0_9FIRM</name>
<feature type="compositionally biased region" description="Low complexity" evidence="1">
    <location>
        <begin position="54"/>
        <end position="80"/>
    </location>
</feature>
<sequence length="154" mass="17284">MDSQLDEFKQFVRKYPGLKYDVRNGKATWQSIYEEWYLYGEEDSQWEKYKEVPNESSNSTTPATNNNSNNAKTNTETKSSGNSTMTGAEMMTQAFQYLQKMDMNKVQQTMGTVQKFIQIFQSLQGGNSGGAGASLGAAASQRQSFPGLFSKFDD</sequence>
<feature type="region of interest" description="Disordered" evidence="1">
    <location>
        <begin position="48"/>
        <end position="86"/>
    </location>
</feature>
<dbReference type="EMBL" id="CP071250">
    <property type="protein sequence ID" value="UUF08560.1"/>
    <property type="molecule type" value="Genomic_DNA"/>
</dbReference>
<dbReference type="AlphaFoldDB" id="A0A9Q9FGR0"/>
<keyword evidence="4" id="KW-1185">Reference proteome</keyword>
<proteinExistence type="predicted"/>
<dbReference type="Proteomes" id="UP001058016">
    <property type="component" value="Chromosome"/>
</dbReference>
<dbReference type="Proteomes" id="UP001058072">
    <property type="component" value="Chromosome"/>
</dbReference>
<dbReference type="RefSeq" id="WP_055276400.1">
    <property type="nucleotide sequence ID" value="NZ_CP071249.1"/>
</dbReference>
<feature type="compositionally biased region" description="Low complexity" evidence="1">
    <location>
        <begin position="134"/>
        <end position="144"/>
    </location>
</feature>
<evidence type="ECO:0008006" key="6">
    <source>
        <dbReference type="Google" id="ProtNLM"/>
    </source>
</evidence>
<evidence type="ECO:0000313" key="4">
    <source>
        <dbReference type="Proteomes" id="UP001058016"/>
    </source>
</evidence>
<dbReference type="Pfam" id="PF14071">
    <property type="entry name" value="YlbD_coat"/>
    <property type="match status" value="1"/>
</dbReference>